<dbReference type="EMBL" id="LJAM02000095">
    <property type="protein sequence ID" value="RAP71810.1"/>
    <property type="molecule type" value="Genomic_DNA"/>
</dbReference>
<accession>A0A328TNQ8</accession>
<comment type="caution">
    <text evidence="1">The sequence shown here is derived from an EMBL/GenBank/DDBJ whole genome shotgun (WGS) entry which is preliminary data.</text>
</comment>
<organism evidence="1 2">
    <name type="scientific">Candidatus Erwinia dacicola</name>
    <dbReference type="NCBI Taxonomy" id="252393"/>
    <lineage>
        <taxon>Bacteria</taxon>
        <taxon>Pseudomonadati</taxon>
        <taxon>Pseudomonadota</taxon>
        <taxon>Gammaproteobacteria</taxon>
        <taxon>Enterobacterales</taxon>
        <taxon>Erwiniaceae</taxon>
        <taxon>Erwinia</taxon>
    </lineage>
</organism>
<dbReference type="AlphaFoldDB" id="A0A328TNQ8"/>
<evidence type="ECO:0000313" key="2">
    <source>
        <dbReference type="Proteomes" id="UP000244334"/>
    </source>
</evidence>
<reference evidence="1" key="1">
    <citation type="submission" date="2018-04" db="EMBL/GenBank/DDBJ databases">
        <title>Genomes of the Obligate Erwinia dacicola and Facultative Enterobacter sp. OLF Endosymbionts of the Olive Fruit fly, Bactrocera oleae.</title>
        <authorList>
            <person name="Estes A.M."/>
            <person name="Hearn D.J."/>
            <person name="Agarwal S."/>
            <person name="Pierson E.A."/>
            <person name="Dunning-Hotopp J.C."/>
        </authorList>
    </citation>
    <scope>NUCLEOTIDE SEQUENCE [LARGE SCALE GENOMIC DNA]</scope>
    <source>
        <strain evidence="1">Oroville</strain>
    </source>
</reference>
<sequence>MLSPCFSRSRFQQFFYTDVGNRMAHLAIGHHNRLTAIAGGMKALLPLL</sequence>
<keyword evidence="2" id="KW-1185">Reference proteome</keyword>
<name>A0A328TNQ8_9GAMM</name>
<proteinExistence type="predicted"/>
<dbReference type="Proteomes" id="UP000244334">
    <property type="component" value="Unassembled WGS sequence"/>
</dbReference>
<evidence type="ECO:0000313" key="1">
    <source>
        <dbReference type="EMBL" id="RAP71810.1"/>
    </source>
</evidence>
<protein>
    <submittedName>
        <fullName evidence="1">Uncharacterized protein</fullName>
    </submittedName>
</protein>
<gene>
    <name evidence="1" type="ORF">ACZ87_01370</name>
</gene>